<evidence type="ECO:0000256" key="11">
    <source>
        <dbReference type="RuleBase" id="RU368036"/>
    </source>
</evidence>
<evidence type="ECO:0000256" key="5">
    <source>
        <dbReference type="ARBA" id="ARBA00022801"/>
    </source>
</evidence>
<comment type="similarity">
    <text evidence="3 11">Belongs to the gamma-glutamyltransferase family.</text>
</comment>
<dbReference type="SUPFAM" id="SSF56235">
    <property type="entry name" value="N-terminal nucleophile aminohydrolases (Ntn hydrolases)"/>
    <property type="match status" value="1"/>
</dbReference>
<dbReference type="RefSeq" id="WP_009021391.1">
    <property type="nucleotide sequence ID" value="NZ_DS999411.1"/>
</dbReference>
<evidence type="ECO:0000256" key="1">
    <source>
        <dbReference type="ARBA" id="ARBA00001049"/>
    </source>
</evidence>
<dbReference type="STRING" id="565045.NOR51B_2600"/>
<keyword evidence="7 11" id="KW-0012">Acyltransferase</keyword>
<dbReference type="MEROPS" id="T03.001"/>
<dbReference type="Gene3D" id="1.10.246.130">
    <property type="match status" value="1"/>
</dbReference>
<comment type="subunit">
    <text evidence="11">This enzyme consists of two polypeptide chains, which are synthesized in precursor form from a single polypeptide.</text>
</comment>
<evidence type="ECO:0000256" key="6">
    <source>
        <dbReference type="ARBA" id="ARBA00023145"/>
    </source>
</evidence>
<dbReference type="OrthoDB" id="5297205at2"/>
<evidence type="ECO:0000256" key="2">
    <source>
        <dbReference type="ARBA" id="ARBA00001089"/>
    </source>
</evidence>
<dbReference type="PANTHER" id="PTHR43199:SF1">
    <property type="entry name" value="GLUTATHIONE HYDROLASE PROENZYME"/>
    <property type="match status" value="1"/>
</dbReference>
<evidence type="ECO:0000256" key="3">
    <source>
        <dbReference type="ARBA" id="ARBA00009381"/>
    </source>
</evidence>
<dbReference type="GO" id="GO:0006750">
    <property type="term" value="P:glutathione biosynthetic process"/>
    <property type="evidence" value="ECO:0007669"/>
    <property type="project" value="UniProtKB-KW"/>
</dbReference>
<dbReference type="Proteomes" id="UP000004699">
    <property type="component" value="Unassembled WGS sequence"/>
</dbReference>
<feature type="binding site" evidence="10">
    <location>
        <position position="429"/>
    </location>
    <ligand>
        <name>L-glutamate</name>
        <dbReference type="ChEBI" id="CHEBI:29985"/>
    </ligand>
</feature>
<dbReference type="PANTHER" id="PTHR43199">
    <property type="entry name" value="GLUTATHIONE HYDROLASE"/>
    <property type="match status" value="1"/>
</dbReference>
<dbReference type="HOGENOM" id="CLU_014813_0_3_6"/>
<dbReference type="eggNOG" id="COG0405">
    <property type="taxonomic scope" value="Bacteria"/>
</dbReference>
<evidence type="ECO:0000256" key="7">
    <source>
        <dbReference type="ARBA" id="ARBA00023315"/>
    </source>
</evidence>
<protein>
    <recommendedName>
        <fullName evidence="11">Glutathione hydrolase proenzyme</fullName>
        <ecNumber evidence="11">2.3.2.2</ecNumber>
        <ecNumber evidence="11">3.4.19.13</ecNumber>
    </recommendedName>
    <component>
        <recommendedName>
            <fullName evidence="11">Glutathione hydrolase large chain</fullName>
        </recommendedName>
    </component>
    <component>
        <recommendedName>
            <fullName evidence="11">Glutathione hydrolase small chain</fullName>
        </recommendedName>
    </component>
</protein>
<feature type="binding site" evidence="10">
    <location>
        <begin position="458"/>
        <end position="459"/>
    </location>
    <ligand>
        <name>L-glutamate</name>
        <dbReference type="ChEBI" id="CHEBI:29985"/>
    </ligand>
</feature>
<dbReference type="EC" id="2.3.2.2" evidence="11"/>
<name>B8KW46_9GAMM</name>
<feature type="binding site" evidence="10">
    <location>
        <position position="110"/>
    </location>
    <ligand>
        <name>L-glutamate</name>
        <dbReference type="ChEBI" id="CHEBI:29985"/>
    </ligand>
</feature>
<accession>B8KW46</accession>
<dbReference type="InterPro" id="IPR051792">
    <property type="entry name" value="GGT_bact"/>
</dbReference>
<evidence type="ECO:0000256" key="4">
    <source>
        <dbReference type="ARBA" id="ARBA00022679"/>
    </source>
</evidence>
<dbReference type="InterPro" id="IPR043137">
    <property type="entry name" value="GGT_ssub_C"/>
</dbReference>
<dbReference type="NCBIfam" id="TIGR00066">
    <property type="entry name" value="g_glut_trans"/>
    <property type="match status" value="1"/>
</dbReference>
<comment type="catalytic activity">
    <reaction evidence="8 11">
        <text>an N-terminal (5-L-glutamyl)-[peptide] + an alpha-amino acid = 5-L-glutamyl amino acid + an N-terminal L-alpha-aminoacyl-[peptide]</text>
        <dbReference type="Rhea" id="RHEA:23904"/>
        <dbReference type="Rhea" id="RHEA-COMP:9780"/>
        <dbReference type="Rhea" id="RHEA-COMP:9795"/>
        <dbReference type="ChEBI" id="CHEBI:77644"/>
        <dbReference type="ChEBI" id="CHEBI:78597"/>
        <dbReference type="ChEBI" id="CHEBI:78599"/>
        <dbReference type="ChEBI" id="CHEBI:78608"/>
        <dbReference type="EC" id="2.3.2.2"/>
    </reaction>
</comment>
<dbReference type="GO" id="GO:0006751">
    <property type="term" value="P:glutathione catabolic process"/>
    <property type="evidence" value="ECO:0007669"/>
    <property type="project" value="UniProtKB-UniRule"/>
</dbReference>
<dbReference type="GO" id="GO:0036374">
    <property type="term" value="F:glutathione hydrolase activity"/>
    <property type="evidence" value="ECO:0007669"/>
    <property type="project" value="UniProtKB-UniRule"/>
</dbReference>
<dbReference type="PRINTS" id="PR01210">
    <property type="entry name" value="GGTRANSPTASE"/>
</dbReference>
<evidence type="ECO:0000313" key="12">
    <source>
        <dbReference type="EMBL" id="EED36648.1"/>
    </source>
</evidence>
<keyword evidence="11" id="KW-0317">Glutathione biosynthesis</keyword>
<dbReference type="AlphaFoldDB" id="B8KW46"/>
<feature type="binding site" evidence="10">
    <location>
        <begin position="405"/>
        <end position="407"/>
    </location>
    <ligand>
        <name>L-glutamate</name>
        <dbReference type="ChEBI" id="CHEBI:29985"/>
    </ligand>
</feature>
<dbReference type="InterPro" id="IPR055262">
    <property type="entry name" value="GGT_CS"/>
</dbReference>
<gene>
    <name evidence="12" type="primary">ggt_3</name>
    <name evidence="12" type="ORF">NOR51B_2600</name>
</gene>
<sequence length="576" mass="61534">MVTSLQTAGFIICLTLAAGTPRADTVSPRIDYQTRFQPTVGRAGMVVAAEPLAAEAGLAMLERGGNAVDAAVATGFALAVTLPRAGNLGGGGFMLLHDKETNQQTFIDYRESAPASATRDMYLKADGTVDKALTYFSHKAAGVPGTVAGLIHALNRYGTLDLKTVVAPAIALAEEGFAVSPALHASLSARADRLARNPEANRVYLGGDGVAPAIGDTLRLPDLAMTLKRIAEQGREGFYGGETARLIAEDMSANGGLITLDDLARYQPIEREPVHGTFRGYTVVSSPPPSSGGVHILQMLNLLEPLPMADYGHNSASYLHHLIEVMKLAYADRSLHLGDPDYNWVPTAELIDKEYATERRKLIDRNRATPSVDIAPGNILPPEGTQTTHYSVVDAAGNVVSNTYTINFSFGNGIVVPGTGMLLNNEMDDFAARPGFANAYGLIQGEKNAVAPNRRPLSSMTPTIVFKNDEPWLVTGSPGGSVIITTVLQTILNATVFDMNVAEALAVPRVHHQWEPDKTRIERGISADTQSVLESMGHTLEPSPWNLGRATAIMREGGWLYGFADMRTPGGHVATR</sequence>
<comment type="PTM">
    <text evidence="11">Cleaved by autocatalysis into a large and a small subunit.</text>
</comment>
<comment type="catalytic activity">
    <reaction evidence="1 11">
        <text>an S-substituted glutathione + H2O = an S-substituted L-cysteinylglycine + L-glutamate</text>
        <dbReference type="Rhea" id="RHEA:59468"/>
        <dbReference type="ChEBI" id="CHEBI:15377"/>
        <dbReference type="ChEBI" id="CHEBI:29985"/>
        <dbReference type="ChEBI" id="CHEBI:90779"/>
        <dbReference type="ChEBI" id="CHEBI:143103"/>
        <dbReference type="EC" id="3.4.19.13"/>
    </reaction>
</comment>
<dbReference type="GO" id="GO:0103068">
    <property type="term" value="F:leukotriene C4 gamma-glutamyl transferase activity"/>
    <property type="evidence" value="ECO:0007669"/>
    <property type="project" value="UniProtKB-EC"/>
</dbReference>
<comment type="catalytic activity">
    <reaction evidence="2 11">
        <text>glutathione + H2O = L-cysteinylglycine + L-glutamate</text>
        <dbReference type="Rhea" id="RHEA:28807"/>
        <dbReference type="ChEBI" id="CHEBI:15377"/>
        <dbReference type="ChEBI" id="CHEBI:29985"/>
        <dbReference type="ChEBI" id="CHEBI:57925"/>
        <dbReference type="ChEBI" id="CHEBI:61694"/>
        <dbReference type="EC" id="3.4.19.13"/>
    </reaction>
</comment>
<dbReference type="EMBL" id="DS999411">
    <property type="protein sequence ID" value="EED36648.1"/>
    <property type="molecule type" value="Genomic_DNA"/>
</dbReference>
<evidence type="ECO:0000256" key="10">
    <source>
        <dbReference type="PIRSR" id="PIRSR600101-2"/>
    </source>
</evidence>
<dbReference type="EC" id="3.4.19.13" evidence="11"/>
<reference evidence="13" key="1">
    <citation type="journal article" date="2013" name="BMC Microbiol.">
        <title>Taxonomy and evolution of bacteriochlorophyll a-containing members of the OM60/NOR5 clade of marine gammaproteobacteria: description of Luminiphilus syltensis gen. nov., sp. nov., reclassification of Haliea rubra as Pseudohaliea rubra gen. nov., comb. nov., and emendation of Chromatocurvus halotolerans.</title>
        <authorList>
            <person name="Spring S."/>
            <person name="Riedel T."/>
            <person name="Sproer C."/>
            <person name="Yan S."/>
            <person name="Harder J."/>
            <person name="Fuchs B.M."/>
        </authorList>
    </citation>
    <scope>NUCLEOTIDE SEQUENCE [LARGE SCALE GENOMIC DNA]</scope>
    <source>
        <strain evidence="13">NOR51-B</strain>
    </source>
</reference>
<evidence type="ECO:0000313" key="13">
    <source>
        <dbReference type="Proteomes" id="UP000004699"/>
    </source>
</evidence>
<keyword evidence="13" id="KW-1185">Reference proteome</keyword>
<keyword evidence="5 11" id="KW-0378">Hydrolase</keyword>
<dbReference type="Pfam" id="PF01019">
    <property type="entry name" value="G_glu_transpept"/>
    <property type="match status" value="1"/>
</dbReference>
<dbReference type="UniPathway" id="UPA00204"/>
<dbReference type="InterPro" id="IPR043138">
    <property type="entry name" value="GGT_lsub"/>
</dbReference>
<organism evidence="12 13">
    <name type="scientific">Luminiphilus syltensis NOR5-1B</name>
    <dbReference type="NCBI Taxonomy" id="565045"/>
    <lineage>
        <taxon>Bacteria</taxon>
        <taxon>Pseudomonadati</taxon>
        <taxon>Pseudomonadota</taxon>
        <taxon>Gammaproteobacteria</taxon>
        <taxon>Cellvibrionales</taxon>
        <taxon>Halieaceae</taxon>
        <taxon>Luminiphilus</taxon>
    </lineage>
</organism>
<keyword evidence="4 11" id="KW-0808">Transferase</keyword>
<dbReference type="InterPro" id="IPR029055">
    <property type="entry name" value="Ntn_hydrolases_N"/>
</dbReference>
<evidence type="ECO:0000256" key="9">
    <source>
        <dbReference type="PIRSR" id="PIRSR600101-1"/>
    </source>
</evidence>
<feature type="binding site" evidence="10">
    <location>
        <position position="480"/>
    </location>
    <ligand>
        <name>L-glutamate</name>
        <dbReference type="ChEBI" id="CHEBI:29985"/>
    </ligand>
</feature>
<evidence type="ECO:0000256" key="8">
    <source>
        <dbReference type="ARBA" id="ARBA00047417"/>
    </source>
</evidence>
<dbReference type="PROSITE" id="PS00462">
    <property type="entry name" value="G_GLU_TRANSPEPTIDASE"/>
    <property type="match status" value="1"/>
</dbReference>
<dbReference type="Gene3D" id="3.60.20.40">
    <property type="match status" value="1"/>
</dbReference>
<dbReference type="InterPro" id="IPR000101">
    <property type="entry name" value="GGT_peptidase"/>
</dbReference>
<keyword evidence="6 11" id="KW-0865">Zymogen</keyword>
<comment type="pathway">
    <text evidence="11">Sulfur metabolism; glutathione metabolism.</text>
</comment>
<proteinExistence type="inferred from homology"/>
<feature type="active site" description="Nucleophile" evidence="9">
    <location>
        <position position="387"/>
    </location>
</feature>